<dbReference type="InterPro" id="IPR009003">
    <property type="entry name" value="Peptidase_S1_PA"/>
</dbReference>
<dbReference type="NCBIfam" id="NF033740">
    <property type="entry name" value="MarP_fam_protase"/>
    <property type="match status" value="1"/>
</dbReference>
<dbReference type="GO" id="GO:0009403">
    <property type="term" value="P:toxin biosynthetic process"/>
    <property type="evidence" value="ECO:0007669"/>
    <property type="project" value="InterPro"/>
</dbReference>
<evidence type="ECO:0000256" key="5">
    <source>
        <dbReference type="SAM" id="Phobius"/>
    </source>
</evidence>
<dbReference type="OrthoDB" id="9766361at2"/>
<name>A0A560W736_9MICO</name>
<evidence type="ECO:0000313" key="6">
    <source>
        <dbReference type="EMBL" id="TWD13315.1"/>
    </source>
</evidence>
<dbReference type="Pfam" id="PF02674">
    <property type="entry name" value="Colicin_V"/>
    <property type="match status" value="1"/>
</dbReference>
<evidence type="ECO:0000256" key="1">
    <source>
        <dbReference type="ARBA" id="ARBA00004141"/>
    </source>
</evidence>
<evidence type="ECO:0000256" key="2">
    <source>
        <dbReference type="ARBA" id="ARBA00022692"/>
    </source>
</evidence>
<organism evidence="6 7">
    <name type="scientific">Marihabitans asiaticum</name>
    <dbReference type="NCBI Taxonomy" id="415218"/>
    <lineage>
        <taxon>Bacteria</taxon>
        <taxon>Bacillati</taxon>
        <taxon>Actinomycetota</taxon>
        <taxon>Actinomycetes</taxon>
        <taxon>Micrococcales</taxon>
        <taxon>Intrasporangiaceae</taxon>
        <taxon>Marihabitans</taxon>
    </lineage>
</organism>
<dbReference type="SUPFAM" id="SSF50494">
    <property type="entry name" value="Trypsin-like serine proteases"/>
    <property type="match status" value="1"/>
</dbReference>
<feature type="transmembrane region" description="Helical" evidence="5">
    <location>
        <begin position="63"/>
        <end position="86"/>
    </location>
</feature>
<dbReference type="GO" id="GO:0004252">
    <property type="term" value="F:serine-type endopeptidase activity"/>
    <property type="evidence" value="ECO:0007669"/>
    <property type="project" value="InterPro"/>
</dbReference>
<dbReference type="PANTHER" id="PTHR22939">
    <property type="entry name" value="SERINE PROTEASE FAMILY S1C HTRA-RELATED"/>
    <property type="match status" value="1"/>
</dbReference>
<dbReference type="AlphaFoldDB" id="A0A560W736"/>
<comment type="subcellular location">
    <subcellularLocation>
        <location evidence="1">Membrane</location>
        <topology evidence="1">Multi-pass membrane protein</topology>
    </subcellularLocation>
</comment>
<evidence type="ECO:0000256" key="3">
    <source>
        <dbReference type="ARBA" id="ARBA00022989"/>
    </source>
</evidence>
<comment type="caution">
    <text evidence="6">The sequence shown here is derived from an EMBL/GenBank/DDBJ whole genome shotgun (WGS) entry which is preliminary data.</text>
</comment>
<dbReference type="GO" id="GO:0016020">
    <property type="term" value="C:membrane"/>
    <property type="evidence" value="ECO:0007669"/>
    <property type="project" value="UniProtKB-SubCell"/>
</dbReference>
<dbReference type="Pfam" id="PF13365">
    <property type="entry name" value="Trypsin_2"/>
    <property type="match status" value="1"/>
</dbReference>
<accession>A0A560W736</accession>
<dbReference type="InterPro" id="IPR047680">
    <property type="entry name" value="MarP-like"/>
</dbReference>
<feature type="transmembrane region" description="Helical" evidence="5">
    <location>
        <begin position="6"/>
        <end position="24"/>
    </location>
</feature>
<dbReference type="EMBL" id="VIUW01000005">
    <property type="protein sequence ID" value="TWD13315.1"/>
    <property type="molecule type" value="Genomic_DNA"/>
</dbReference>
<dbReference type="InterPro" id="IPR001940">
    <property type="entry name" value="Peptidase_S1C"/>
</dbReference>
<dbReference type="PRINTS" id="PR00834">
    <property type="entry name" value="PROTEASES2C"/>
</dbReference>
<dbReference type="GO" id="GO:0006508">
    <property type="term" value="P:proteolysis"/>
    <property type="evidence" value="ECO:0007669"/>
    <property type="project" value="InterPro"/>
</dbReference>
<feature type="transmembrane region" description="Helical" evidence="5">
    <location>
        <begin position="98"/>
        <end position="119"/>
    </location>
</feature>
<dbReference type="PANTHER" id="PTHR22939:SF129">
    <property type="entry name" value="SERINE PROTEASE HTRA2, MITOCHONDRIAL"/>
    <property type="match status" value="1"/>
</dbReference>
<dbReference type="Proteomes" id="UP000315628">
    <property type="component" value="Unassembled WGS sequence"/>
</dbReference>
<protein>
    <submittedName>
        <fullName evidence="6">Colicin V production protein</fullName>
    </submittedName>
</protein>
<evidence type="ECO:0000256" key="4">
    <source>
        <dbReference type="ARBA" id="ARBA00023136"/>
    </source>
</evidence>
<dbReference type="RefSeq" id="WP_144858123.1">
    <property type="nucleotide sequence ID" value="NZ_BAAAYT010000002.1"/>
</dbReference>
<proteinExistence type="predicted"/>
<dbReference type="InterPro" id="IPR003825">
    <property type="entry name" value="Colicin-V_CvpA"/>
</dbReference>
<gene>
    <name evidence="6" type="ORF">FB557_2709</name>
</gene>
<reference evidence="6 7" key="1">
    <citation type="submission" date="2019-06" db="EMBL/GenBank/DDBJ databases">
        <title>Sequencing the genomes of 1000 actinobacteria strains.</title>
        <authorList>
            <person name="Klenk H.-P."/>
        </authorList>
    </citation>
    <scope>NUCLEOTIDE SEQUENCE [LARGE SCALE GENOMIC DNA]</scope>
    <source>
        <strain evidence="6 7">DSM 18935</strain>
    </source>
</reference>
<dbReference type="InterPro" id="IPR043504">
    <property type="entry name" value="Peptidase_S1_PA_chymotrypsin"/>
</dbReference>
<feature type="transmembrane region" description="Helical" evidence="5">
    <location>
        <begin position="31"/>
        <end position="48"/>
    </location>
</feature>
<evidence type="ECO:0000313" key="7">
    <source>
        <dbReference type="Proteomes" id="UP000315628"/>
    </source>
</evidence>
<keyword evidence="4 5" id="KW-0472">Membrane</keyword>
<keyword evidence="7" id="KW-1185">Reference proteome</keyword>
<keyword evidence="2 5" id="KW-0812">Transmembrane</keyword>
<dbReference type="Gene3D" id="2.40.10.10">
    <property type="entry name" value="Trypsin-like serine proteases"/>
    <property type="match status" value="2"/>
</dbReference>
<keyword evidence="3 5" id="KW-1133">Transmembrane helix</keyword>
<sequence>METSTVIDVVVVATVLLAILGGAARGFGRMVGTLAGAAGGLLLVLAVLPDQLDRLEDPSTRGVVLVLATTLVVATGAAIGGVLGGLVRRGLEALRLGWLDSIAGAVAGFVTAALIWVLLASNAAALARPELTEGVRASRSLPPLVAAAPDAIRDLPPLSQALAQTRPVLAEVIGAPASPPSLPAEVSDSPEVSTALSSVVRIHGSAKGCEGQVNGSGFVVAPGRVVTNAHVVAGVDQPAVQARGQLPVTGRVVYLDPRNDLAVVAADGLDAAPLALSEDVSAGSEGVVAGYPGAGSLTVGAATVMKEQRSRVTIDGSASTRRVLPVGAVVDRGSSGGPVLEIDGEVAGVIFAKAVGVERLAYAVPLSVLRPVVDDAGALVDPVDTGRCTR</sequence>